<keyword evidence="6" id="KW-0804">Transcription</keyword>
<evidence type="ECO:0000256" key="7">
    <source>
        <dbReference type="ARBA" id="ARBA00023242"/>
    </source>
</evidence>
<dbReference type="PROSITE" id="PS50073">
    <property type="entry name" value="COPPER_FIST_2"/>
    <property type="match status" value="1"/>
</dbReference>
<dbReference type="GO" id="GO:0000978">
    <property type="term" value="F:RNA polymerase II cis-regulatory region sequence-specific DNA binding"/>
    <property type="evidence" value="ECO:0007669"/>
    <property type="project" value="TreeGrafter"/>
</dbReference>
<protein>
    <recommendedName>
        <fullName evidence="9">Copper-fist domain-containing protein</fullName>
    </recommendedName>
</protein>
<dbReference type="GO" id="GO:0001228">
    <property type="term" value="F:DNA-binding transcription activator activity, RNA polymerase II-specific"/>
    <property type="evidence" value="ECO:0007669"/>
    <property type="project" value="EnsemblFungi"/>
</dbReference>
<evidence type="ECO:0000256" key="4">
    <source>
        <dbReference type="ARBA" id="ARBA00023008"/>
    </source>
</evidence>
<proteinExistence type="predicted"/>
<dbReference type="PANTHER" id="PTHR28088">
    <property type="entry name" value="TRANSCRIPTIONAL ACTIVATOR HAA1-RELATED"/>
    <property type="match status" value="1"/>
</dbReference>
<comment type="subcellular location">
    <subcellularLocation>
        <location evidence="1">Nucleus</location>
    </subcellularLocation>
</comment>
<accession>G0W906</accession>
<dbReference type="GeneID" id="11496439"/>
<keyword evidence="3" id="KW-0862">Zinc</keyword>
<dbReference type="KEGG" id="ndi:NDAI_0C06080"/>
<name>G0W906_NAUDC</name>
<evidence type="ECO:0000313" key="11">
    <source>
        <dbReference type="Proteomes" id="UP000000689"/>
    </source>
</evidence>
<dbReference type="InterPro" id="IPR036395">
    <property type="entry name" value="Cu_fist_DNA-bd_dom_sf"/>
</dbReference>
<evidence type="ECO:0000256" key="6">
    <source>
        <dbReference type="ARBA" id="ARBA00023163"/>
    </source>
</evidence>
<dbReference type="PANTHER" id="PTHR28088:SF7">
    <property type="entry name" value="METAL-BINDING ACTIVATOR 1"/>
    <property type="match status" value="1"/>
</dbReference>
<dbReference type="STRING" id="1071378.G0W906"/>
<dbReference type="Gene3D" id="3.90.430.10">
    <property type="entry name" value="Copper fist DNA-binding domain"/>
    <property type="match status" value="1"/>
</dbReference>
<dbReference type="InterPro" id="IPR051763">
    <property type="entry name" value="Copper_Homeo_Regul"/>
</dbReference>
<feature type="region of interest" description="Disordered" evidence="8">
    <location>
        <begin position="240"/>
        <end position="261"/>
    </location>
</feature>
<dbReference type="FunFam" id="3.90.430.10:FF:000001">
    <property type="entry name" value="Copper fist DNA-binding protein"/>
    <property type="match status" value="1"/>
</dbReference>
<evidence type="ECO:0000256" key="2">
    <source>
        <dbReference type="ARBA" id="ARBA00022723"/>
    </source>
</evidence>
<feature type="domain" description="Copper-fist" evidence="9">
    <location>
        <begin position="1"/>
        <end position="40"/>
    </location>
</feature>
<sequence length="444" mass="49806">MIIYAHEKYACASCIRGHRSSTCKHTERMLVKVRTRGRPSPSAIRDVIMVDKEDEDDSSSPSMSPGSCAKNMERQPILFVKIKHAEKARMIDGKLQILINGKGDDTESNNFNEEKDSHLEDGKKFISETEFLQKISKKPEGNTSSCPSSSIRSENQQLKSTSLSPPMSTCCGSSASIGTGVDSKLNSVTSWTSNDLSTPTTTSSESFNDLKPNTTAASLINDSHHPLKLEGSTLDDLLEENQNTNNNKRPCTMRNKNNSNDNNINIMNDETVDLFTHEGIFLSSNCSCPDDNCQCLNCLIHRNEEELNSYIINSGVPLKNVGEAKMKDQLMDCSTADCKCTAIDCLCDDCFIHPIEIVSFEKLLINGLLHFTFTRKTMIKYKGKFIPSQYWWDFIVGKLLHMSEQELESIDILGWFDNIIAKYNTELIEVNDFEKLNLQGLYVI</sequence>
<feature type="region of interest" description="Disordered" evidence="8">
    <location>
        <begin position="134"/>
        <end position="171"/>
    </location>
</feature>
<feature type="compositionally biased region" description="Polar residues" evidence="8">
    <location>
        <begin position="240"/>
        <end position="249"/>
    </location>
</feature>
<feature type="region of interest" description="Disordered" evidence="8">
    <location>
        <begin position="102"/>
        <end position="122"/>
    </location>
</feature>
<dbReference type="RefSeq" id="XP_003669510.1">
    <property type="nucleotide sequence ID" value="XM_003669462.1"/>
</dbReference>
<dbReference type="AlphaFoldDB" id="G0W906"/>
<feature type="region of interest" description="Disordered" evidence="8">
    <location>
        <begin position="51"/>
        <end position="70"/>
    </location>
</feature>
<dbReference type="OrthoDB" id="5600085at2759"/>
<dbReference type="GO" id="GO:0006879">
    <property type="term" value="P:intracellular iron ion homeostasis"/>
    <property type="evidence" value="ECO:0007669"/>
    <property type="project" value="TreeGrafter"/>
</dbReference>
<evidence type="ECO:0000256" key="3">
    <source>
        <dbReference type="ARBA" id="ARBA00022833"/>
    </source>
</evidence>
<dbReference type="OMA" id="CLIHRKE"/>
<keyword evidence="2" id="KW-0479">Metal-binding</keyword>
<dbReference type="InterPro" id="IPR001083">
    <property type="entry name" value="Cu_fist_DNA-bd_dom"/>
</dbReference>
<keyword evidence="4" id="KW-0186">Copper</keyword>
<evidence type="ECO:0000256" key="1">
    <source>
        <dbReference type="ARBA" id="ARBA00004123"/>
    </source>
</evidence>
<keyword evidence="11" id="KW-1185">Reference proteome</keyword>
<evidence type="ECO:0000313" key="10">
    <source>
        <dbReference type="EMBL" id="CCD24267.1"/>
    </source>
</evidence>
<evidence type="ECO:0000256" key="8">
    <source>
        <dbReference type="SAM" id="MobiDB-lite"/>
    </source>
</evidence>
<organism evidence="10 11">
    <name type="scientific">Naumovozyma dairenensis (strain ATCC 10597 / BCRC 20456 / CBS 421 / NBRC 0211 / NRRL Y-12639)</name>
    <name type="common">Saccharomyces dairenensis</name>
    <dbReference type="NCBI Taxonomy" id="1071378"/>
    <lineage>
        <taxon>Eukaryota</taxon>
        <taxon>Fungi</taxon>
        <taxon>Dikarya</taxon>
        <taxon>Ascomycota</taxon>
        <taxon>Saccharomycotina</taxon>
        <taxon>Saccharomycetes</taxon>
        <taxon>Saccharomycetales</taxon>
        <taxon>Saccharomycetaceae</taxon>
        <taxon>Naumovozyma</taxon>
    </lineage>
</organism>
<dbReference type="HOGENOM" id="CLU_034774_0_0_1"/>
<reference evidence="10 11" key="1">
    <citation type="journal article" date="2011" name="Proc. Natl. Acad. Sci. U.S.A.">
        <title>Evolutionary erosion of yeast sex chromosomes by mating-type switching accidents.</title>
        <authorList>
            <person name="Gordon J.L."/>
            <person name="Armisen D."/>
            <person name="Proux-Wera E."/>
            <person name="Oheigeartaigh S.S."/>
            <person name="Byrne K.P."/>
            <person name="Wolfe K.H."/>
        </authorList>
    </citation>
    <scope>NUCLEOTIDE SEQUENCE [LARGE SCALE GENOMIC DNA]</scope>
    <source>
        <strain evidence="11">ATCC 10597 / BCRC 20456 / CBS 421 / NBRC 0211 / NRRL Y-12639</strain>
    </source>
</reference>
<dbReference type="SUPFAM" id="SSF57879">
    <property type="entry name" value="Zinc domain conserved in yeast copper-regulated transcription factors"/>
    <property type="match status" value="1"/>
</dbReference>
<dbReference type="GO" id="GO:0005507">
    <property type="term" value="F:copper ion binding"/>
    <property type="evidence" value="ECO:0007669"/>
    <property type="project" value="InterPro"/>
</dbReference>
<dbReference type="SMART" id="SM00412">
    <property type="entry name" value="Cu_FIST"/>
    <property type="match status" value="1"/>
</dbReference>
<evidence type="ECO:0000256" key="5">
    <source>
        <dbReference type="ARBA" id="ARBA00023015"/>
    </source>
</evidence>
<gene>
    <name evidence="10" type="primary">NDAI0C06080</name>
    <name evidence="10" type="ordered locus">NDAI_0C06080</name>
</gene>
<dbReference type="PRINTS" id="PR00617">
    <property type="entry name" value="COPPERFIST"/>
</dbReference>
<keyword evidence="5" id="KW-0805">Transcription regulation</keyword>
<keyword evidence="7" id="KW-0539">Nucleus</keyword>
<feature type="compositionally biased region" description="Basic and acidic residues" evidence="8">
    <location>
        <begin position="112"/>
        <end position="122"/>
    </location>
</feature>
<evidence type="ECO:0000259" key="9">
    <source>
        <dbReference type="PROSITE" id="PS50073"/>
    </source>
</evidence>
<feature type="compositionally biased region" description="Polar residues" evidence="8">
    <location>
        <begin position="141"/>
        <end position="171"/>
    </location>
</feature>
<dbReference type="GO" id="GO:0045732">
    <property type="term" value="P:positive regulation of protein catabolic process"/>
    <property type="evidence" value="ECO:0007669"/>
    <property type="project" value="EnsemblFungi"/>
</dbReference>
<dbReference type="GO" id="GO:0005634">
    <property type="term" value="C:nucleus"/>
    <property type="evidence" value="ECO:0007669"/>
    <property type="project" value="UniProtKB-SubCell"/>
</dbReference>
<dbReference type="Proteomes" id="UP000000689">
    <property type="component" value="Chromosome 3"/>
</dbReference>
<dbReference type="SMART" id="SM01090">
    <property type="entry name" value="Copper-fist"/>
    <property type="match status" value="1"/>
</dbReference>
<dbReference type="EMBL" id="HE580269">
    <property type="protein sequence ID" value="CCD24267.1"/>
    <property type="molecule type" value="Genomic_DNA"/>
</dbReference>
<dbReference type="GO" id="GO:0006878">
    <property type="term" value="P:intracellular copper ion homeostasis"/>
    <property type="evidence" value="ECO:0007669"/>
    <property type="project" value="EnsemblFungi"/>
</dbReference>
<dbReference type="eggNOG" id="ENOG502QQ0T">
    <property type="taxonomic scope" value="Eukaryota"/>
</dbReference>
<dbReference type="Pfam" id="PF00649">
    <property type="entry name" value="Copper-fist"/>
    <property type="match status" value="1"/>
</dbReference>